<keyword evidence="14" id="KW-1185">Reference proteome</keyword>
<dbReference type="GO" id="GO:0005774">
    <property type="term" value="C:vacuolar membrane"/>
    <property type="evidence" value="ECO:0007669"/>
    <property type="project" value="UniProtKB-SubCell"/>
</dbReference>
<evidence type="ECO:0000256" key="8">
    <source>
        <dbReference type="ARBA" id="ARBA00023136"/>
    </source>
</evidence>
<reference evidence="13 14" key="1">
    <citation type="submission" date="2019-03" db="EMBL/GenBank/DDBJ databases">
        <authorList>
            <person name="Gaulin E."/>
            <person name="Dumas B."/>
        </authorList>
    </citation>
    <scope>NUCLEOTIDE SEQUENCE [LARGE SCALE GENOMIC DNA]</scope>
    <source>
        <strain evidence="13">CBS 568.67</strain>
    </source>
</reference>
<evidence type="ECO:0000256" key="7">
    <source>
        <dbReference type="ARBA" id="ARBA00022989"/>
    </source>
</evidence>
<evidence type="ECO:0000256" key="5">
    <source>
        <dbReference type="ARBA" id="ARBA00022741"/>
    </source>
</evidence>
<dbReference type="EMBL" id="CAADRA010005432">
    <property type="protein sequence ID" value="VFT89771.1"/>
    <property type="molecule type" value="Genomic_DNA"/>
</dbReference>
<evidence type="ECO:0000256" key="1">
    <source>
        <dbReference type="ARBA" id="ARBA00004128"/>
    </source>
</evidence>
<evidence type="ECO:0000256" key="4">
    <source>
        <dbReference type="ARBA" id="ARBA00022737"/>
    </source>
</evidence>
<feature type="transmembrane region" description="Helical" evidence="9">
    <location>
        <begin position="179"/>
        <end position="204"/>
    </location>
</feature>
<evidence type="ECO:0000313" key="13">
    <source>
        <dbReference type="EMBL" id="VFT89771.1"/>
    </source>
</evidence>
<reference evidence="12" key="2">
    <citation type="submission" date="2019-06" db="EMBL/GenBank/DDBJ databases">
        <title>Genomics analysis of Aphanomyces spp. identifies a new class of oomycete effector associated with host adaptation.</title>
        <authorList>
            <person name="Gaulin E."/>
        </authorList>
    </citation>
    <scope>NUCLEOTIDE SEQUENCE</scope>
    <source>
        <strain evidence="12">CBS 578.67</strain>
    </source>
</reference>
<dbReference type="GO" id="GO:0016887">
    <property type="term" value="F:ATP hydrolysis activity"/>
    <property type="evidence" value="ECO:0007669"/>
    <property type="project" value="InterPro"/>
</dbReference>
<keyword evidence="2" id="KW-0813">Transport</keyword>
<evidence type="ECO:0000313" key="12">
    <source>
        <dbReference type="EMBL" id="KAF0696311.1"/>
    </source>
</evidence>
<dbReference type="PROSITE" id="PS50893">
    <property type="entry name" value="ABC_TRANSPORTER_2"/>
    <property type="match status" value="2"/>
</dbReference>
<feature type="domain" description="ABC transporter" evidence="10">
    <location>
        <begin position="389"/>
        <end position="611"/>
    </location>
</feature>
<dbReference type="SMART" id="SM00382">
    <property type="entry name" value="AAA"/>
    <property type="match status" value="1"/>
</dbReference>
<feature type="domain" description="ABC transmembrane type-1" evidence="11">
    <location>
        <begin position="665"/>
        <end position="943"/>
    </location>
</feature>
<dbReference type="InterPro" id="IPR003593">
    <property type="entry name" value="AAA+_ATPase"/>
</dbReference>
<dbReference type="PANTHER" id="PTHR24223:SF443">
    <property type="entry name" value="MULTIDRUG-RESISTANCE LIKE PROTEIN 1, ISOFORM I"/>
    <property type="match status" value="1"/>
</dbReference>
<dbReference type="Proteomes" id="UP000332933">
    <property type="component" value="Unassembled WGS sequence"/>
</dbReference>
<feature type="transmembrane region" description="Helical" evidence="9">
    <location>
        <begin position="298"/>
        <end position="318"/>
    </location>
</feature>
<protein>
    <submittedName>
        <fullName evidence="13">Aste57867_12925 protein</fullName>
    </submittedName>
</protein>
<feature type="domain" description="ABC transporter" evidence="10">
    <location>
        <begin position="965"/>
        <end position="1208"/>
    </location>
</feature>
<feature type="domain" description="ABC transmembrane type-1" evidence="11">
    <location>
        <begin position="131"/>
        <end position="353"/>
    </location>
</feature>
<evidence type="ECO:0000256" key="6">
    <source>
        <dbReference type="ARBA" id="ARBA00022840"/>
    </source>
</evidence>
<dbReference type="InterPro" id="IPR003439">
    <property type="entry name" value="ABC_transporter-like_ATP-bd"/>
</dbReference>
<dbReference type="GO" id="GO:0005524">
    <property type="term" value="F:ATP binding"/>
    <property type="evidence" value="ECO:0007669"/>
    <property type="project" value="UniProtKB-KW"/>
</dbReference>
<comment type="subcellular location">
    <subcellularLocation>
        <location evidence="1">Vacuole membrane</location>
        <topology evidence="1">Multi-pass membrane protein</topology>
    </subcellularLocation>
</comment>
<dbReference type="Pfam" id="PF00005">
    <property type="entry name" value="ABC_tran"/>
    <property type="match status" value="2"/>
</dbReference>
<name>A0A485KYG8_9STRA</name>
<dbReference type="InterPro" id="IPR027417">
    <property type="entry name" value="P-loop_NTPase"/>
</dbReference>
<keyword evidence="8 9" id="KW-0472">Membrane</keyword>
<dbReference type="PANTHER" id="PTHR24223">
    <property type="entry name" value="ATP-BINDING CASSETTE SUB-FAMILY C"/>
    <property type="match status" value="1"/>
</dbReference>
<dbReference type="PROSITE" id="PS50929">
    <property type="entry name" value="ABC_TM1F"/>
    <property type="match status" value="2"/>
</dbReference>
<feature type="transmembrane region" description="Helical" evidence="9">
    <location>
        <begin position="210"/>
        <end position="229"/>
    </location>
</feature>
<evidence type="ECO:0000313" key="14">
    <source>
        <dbReference type="Proteomes" id="UP000332933"/>
    </source>
</evidence>
<keyword evidence="3 9" id="KW-0812">Transmembrane</keyword>
<organism evidence="13 14">
    <name type="scientific">Aphanomyces stellatus</name>
    <dbReference type="NCBI Taxonomy" id="120398"/>
    <lineage>
        <taxon>Eukaryota</taxon>
        <taxon>Sar</taxon>
        <taxon>Stramenopiles</taxon>
        <taxon>Oomycota</taxon>
        <taxon>Saprolegniomycetes</taxon>
        <taxon>Saprolegniales</taxon>
        <taxon>Verrucalvaceae</taxon>
        <taxon>Aphanomyces</taxon>
    </lineage>
</organism>
<sequence length="1224" mass="131791">MAYRTFAVPTAVPPFDRANWLSKLTFAWVQPLVAVAKSRPLAADDLTWSLPSPGALFSRCDGAATHFLATFLANRWPSCAVLALVQLLVVAGRVYGPGYVVFELVSAATDPTPVDATHVFWCIGSLYLVHVLKTFLETHAEFVAHDLGAQLALEVHVRLFDRAVTRGASQPLSAAETHALLHVVGHALLVWAASAQLVAVLILFFNLVNYAIVVGIVAIFGLVVLRTFVAMQAARVRATTAALTAQREQHLADVFAAILSVKLFAWEETALADIAALRRGEVDALHAFSGYITAWTTLMHCTPIVGMLVVVLTSTLWFHDTLSLATLFSALALADALRAAIVEGASALKLTLQYLVYLRHVDMATDSDAATYVLTAPGAQYAKEDPVVVAIDHASFGWSSDLTLLHKVNLKLYRGEFVVVHGAAGQGKSSLLHILLGTMPKRSGGSVYVATAVAYVAQDPWLQLAATIRDNILFGMPYDRVAYDAVVDACALTDVVAALPIGDRASVEALTPSQRRRVALARACYSGADVLLLDAPLDGEASDGVVVTTVFRKCFLGLLKHKTIILVTNDTATIESTDVHRTFLVQHGDVLETTYDTMTQVVASPPPSTACEVRADTIVQSAAPAFYESFGFSPRALQFDDDADDSTVARSPSSAVLALVSYGRALGGLTVVSMVLGSTVAIPLTKLSSDLWLSHWVPTTPPYAVGTYAWFLLWRGVALALHSTLVLSYGSHAAQRLFHAVLLAVLRVRAVDAPSLDAIQRHFAHDIATCDLTLPATLARVLLEASHVVLVVGTAFWATPSSTWLVLAPLVGLYAWFTATYGTYAATDVPWMRQTTQAALARVTRDMVDGAATIRAFGATPRAALWQVYLESVHQMCAAHLNASGAAQWLHLRAQLVAHTAVVVVLAMTHHASPGLVGLVATYMLTLPPALATLLDVWVKCRRQLHAPERLDAMSHVETDGGRGLSTYDEWPTEGRVVFQNVSVRDRSIQNINVVLRGGEKVGVMGPAASTVAMALFRLADTTSGTIKIDGINIATLGLHVLRRSLAIIPHAPVLFDGTLRRFVDPLDECTDAALWDVLGKVDLVDRVANAAGKLSTLLGVHGMNFTVVERRLLCLARAVLQQAKIVVVVDETPLSAPVEDIAMNERLRRVVRDDLAASTVLTIAPNRVDADVDCSRVLVIDQGELMQYDVKRPTDASGTSVLTKKETSSSFRTLDARSTRSIK</sequence>
<evidence type="ECO:0000256" key="9">
    <source>
        <dbReference type="SAM" id="Phobius"/>
    </source>
</evidence>
<accession>A0A485KYG8</accession>
<evidence type="ECO:0000259" key="10">
    <source>
        <dbReference type="PROSITE" id="PS50893"/>
    </source>
</evidence>
<dbReference type="InterPro" id="IPR050173">
    <property type="entry name" value="ABC_transporter_C-like"/>
</dbReference>
<evidence type="ECO:0000256" key="2">
    <source>
        <dbReference type="ARBA" id="ARBA00022448"/>
    </source>
</evidence>
<evidence type="ECO:0000256" key="3">
    <source>
        <dbReference type="ARBA" id="ARBA00022692"/>
    </source>
</evidence>
<proteinExistence type="predicted"/>
<dbReference type="InterPro" id="IPR036640">
    <property type="entry name" value="ABC1_TM_sf"/>
</dbReference>
<dbReference type="GO" id="GO:0140359">
    <property type="term" value="F:ABC-type transporter activity"/>
    <property type="evidence" value="ECO:0007669"/>
    <property type="project" value="InterPro"/>
</dbReference>
<keyword evidence="5" id="KW-0547">Nucleotide-binding</keyword>
<dbReference type="InterPro" id="IPR011527">
    <property type="entry name" value="ABC1_TM_dom"/>
</dbReference>
<gene>
    <name evidence="13" type="primary">Aste57867_12925</name>
    <name evidence="12" type="ORF">As57867_012877</name>
    <name evidence="13" type="ORF">ASTE57867_12925</name>
</gene>
<dbReference type="EMBL" id="VJMH01005411">
    <property type="protein sequence ID" value="KAF0696311.1"/>
    <property type="molecule type" value="Genomic_DNA"/>
</dbReference>
<dbReference type="Gene3D" id="3.40.50.300">
    <property type="entry name" value="P-loop containing nucleotide triphosphate hydrolases"/>
    <property type="match status" value="2"/>
</dbReference>
<keyword evidence="7 9" id="KW-1133">Transmembrane helix</keyword>
<keyword evidence="6" id="KW-0067">ATP-binding</keyword>
<dbReference type="SUPFAM" id="SSF90123">
    <property type="entry name" value="ABC transporter transmembrane region"/>
    <property type="match status" value="2"/>
</dbReference>
<dbReference type="SUPFAM" id="SSF52540">
    <property type="entry name" value="P-loop containing nucleoside triphosphate hydrolases"/>
    <property type="match status" value="2"/>
</dbReference>
<dbReference type="Gene3D" id="1.20.1560.10">
    <property type="entry name" value="ABC transporter type 1, transmembrane domain"/>
    <property type="match status" value="2"/>
</dbReference>
<dbReference type="AlphaFoldDB" id="A0A485KYG8"/>
<evidence type="ECO:0000259" key="11">
    <source>
        <dbReference type="PROSITE" id="PS50929"/>
    </source>
</evidence>
<keyword evidence="4" id="KW-0677">Repeat</keyword>